<dbReference type="AlphaFoldDB" id="A0A974CK69"/>
<accession>A0A974CK69</accession>
<keyword evidence="1" id="KW-0862">Zinc</keyword>
<dbReference type="PANTHER" id="PTHR35558:SF1">
    <property type="entry name" value="ENDONUCLEASE_EXONUCLEASE_PHOSPHATASE DOMAIN-CONTAINING PROTEIN"/>
    <property type="match status" value="1"/>
</dbReference>
<gene>
    <name evidence="4" type="ORF">XELAEV_18033861mg</name>
</gene>
<keyword evidence="1" id="KW-0863">Zinc-finger</keyword>
<name>A0A974CK69_XENLA</name>
<protein>
    <recommendedName>
        <fullName evidence="3">C3H1-type domain-containing protein</fullName>
    </recommendedName>
</protein>
<dbReference type="PANTHER" id="PTHR35558">
    <property type="entry name" value="SGNH_HYDRO DOMAIN-CONTAINING PROTEIN"/>
    <property type="match status" value="1"/>
</dbReference>
<dbReference type="PROSITE" id="PS50103">
    <property type="entry name" value="ZF_C3H1"/>
    <property type="match status" value="1"/>
</dbReference>
<feature type="compositionally biased region" description="Low complexity" evidence="2">
    <location>
        <begin position="94"/>
        <end position="109"/>
    </location>
</feature>
<feature type="compositionally biased region" description="Polar residues" evidence="2">
    <location>
        <begin position="331"/>
        <end position="345"/>
    </location>
</feature>
<dbReference type="GO" id="GO:0008270">
    <property type="term" value="F:zinc ion binding"/>
    <property type="evidence" value="ECO:0007669"/>
    <property type="project" value="UniProtKB-KW"/>
</dbReference>
<feature type="compositionally biased region" description="Polar residues" evidence="2">
    <location>
        <begin position="121"/>
        <end position="134"/>
    </location>
</feature>
<keyword evidence="1" id="KW-0479">Metal-binding</keyword>
<feature type="compositionally biased region" description="Low complexity" evidence="2">
    <location>
        <begin position="66"/>
        <end position="77"/>
    </location>
</feature>
<evidence type="ECO:0000256" key="1">
    <source>
        <dbReference type="PROSITE-ProRule" id="PRU00723"/>
    </source>
</evidence>
<evidence type="ECO:0000313" key="5">
    <source>
        <dbReference type="Proteomes" id="UP000694892"/>
    </source>
</evidence>
<feature type="zinc finger region" description="C3H1-type" evidence="1">
    <location>
        <begin position="536"/>
        <end position="563"/>
    </location>
</feature>
<dbReference type="InterPro" id="IPR000571">
    <property type="entry name" value="Znf_CCCH"/>
</dbReference>
<feature type="region of interest" description="Disordered" evidence="2">
    <location>
        <begin position="16"/>
        <end position="191"/>
    </location>
</feature>
<feature type="region of interest" description="Disordered" evidence="2">
    <location>
        <begin position="319"/>
        <end position="355"/>
    </location>
</feature>
<feature type="region of interest" description="Disordered" evidence="2">
    <location>
        <begin position="228"/>
        <end position="267"/>
    </location>
</feature>
<feature type="compositionally biased region" description="Low complexity" evidence="2">
    <location>
        <begin position="45"/>
        <end position="55"/>
    </location>
</feature>
<evidence type="ECO:0000313" key="4">
    <source>
        <dbReference type="EMBL" id="OCT74874.1"/>
    </source>
</evidence>
<sequence length="606" mass="64724">MADLEALIEKLRAEAQKRGGEWLRRLIPEGEPEAAQAVPRRSRRAQAPTRRSPSPVGRKRGAAATSPSAGNSSGHSSMEVDRSSGGEGRRRRSASPQPSTSAASTQSRAGRSRREFALRSGVQSDGGSTASQSGAALRQQGDEAGGLSRGQRQAQASARDFMAGPSAMGGITAGPNRGGSAPGAMGNMRPRESDIWQGTADQAFGPVGGEMAADQSGMALPPLLSLQVPESSGCQSGAGPVQDSGMSRSQGPGQPATGGVNQQRDQSTESFMEALRLLFSQWQKGQGSQFSCRTEANTPGDAGVASTAVPLAAANREVGNAPGVGNGGSTAGSVSATQGESNSGDNTKDKKLPLSDSAKSNTYVCFEGPLGAHLKPEVREKIWKREYVDIFTLLPLERFGIDRYEKGKEHRKEEDEERRRFRLIPRTFGNWLQAFSILASVVGERHSELCSALFCYLDGIWEAHRVYGGLAWLRYDEQFRQRMAVRTDLNWDHRDIGLWMRLMNTKGYQGYGGSSTTTNQPFQGGAGGPSVGSAGGHKKGVCWLFNDSQCKWGSSCRFRHECSWCAGTHPGSRCFKKPKGAAPRTREGFGKGSDASDSRSDGPMAK</sequence>
<dbReference type="EMBL" id="CM004477">
    <property type="protein sequence ID" value="OCT74874.1"/>
    <property type="molecule type" value="Genomic_DNA"/>
</dbReference>
<feature type="region of interest" description="Disordered" evidence="2">
    <location>
        <begin position="575"/>
        <end position="606"/>
    </location>
</feature>
<dbReference type="Proteomes" id="UP000694892">
    <property type="component" value="Chromosome 6S"/>
</dbReference>
<evidence type="ECO:0000259" key="3">
    <source>
        <dbReference type="PROSITE" id="PS50103"/>
    </source>
</evidence>
<feature type="domain" description="C3H1-type" evidence="3">
    <location>
        <begin position="536"/>
        <end position="563"/>
    </location>
</feature>
<feature type="compositionally biased region" description="Basic and acidic residues" evidence="2">
    <location>
        <begin position="16"/>
        <end position="28"/>
    </location>
</feature>
<feature type="compositionally biased region" description="Basic and acidic residues" evidence="2">
    <location>
        <begin position="78"/>
        <end position="88"/>
    </location>
</feature>
<reference evidence="5" key="1">
    <citation type="journal article" date="2016" name="Nature">
        <title>Genome evolution in the allotetraploid frog Xenopus laevis.</title>
        <authorList>
            <person name="Session A.M."/>
            <person name="Uno Y."/>
            <person name="Kwon T."/>
            <person name="Chapman J.A."/>
            <person name="Toyoda A."/>
            <person name="Takahashi S."/>
            <person name="Fukui A."/>
            <person name="Hikosaka A."/>
            <person name="Suzuki A."/>
            <person name="Kondo M."/>
            <person name="van Heeringen S.J."/>
            <person name="Quigley I."/>
            <person name="Heinz S."/>
            <person name="Ogino H."/>
            <person name="Ochi H."/>
            <person name="Hellsten U."/>
            <person name="Lyons J.B."/>
            <person name="Simakov O."/>
            <person name="Putnam N."/>
            <person name="Stites J."/>
            <person name="Kuroki Y."/>
            <person name="Tanaka T."/>
            <person name="Michiue T."/>
            <person name="Watanabe M."/>
            <person name="Bogdanovic O."/>
            <person name="Lister R."/>
            <person name="Georgiou G."/>
            <person name="Paranjpe S.S."/>
            <person name="van Kruijsbergen I."/>
            <person name="Shu S."/>
            <person name="Carlson J."/>
            <person name="Kinoshita T."/>
            <person name="Ohta Y."/>
            <person name="Mawaribuchi S."/>
            <person name="Jenkins J."/>
            <person name="Grimwood J."/>
            <person name="Schmutz J."/>
            <person name="Mitros T."/>
            <person name="Mozaffari S.V."/>
            <person name="Suzuki Y."/>
            <person name="Haramoto Y."/>
            <person name="Yamamoto T.S."/>
            <person name="Takagi C."/>
            <person name="Heald R."/>
            <person name="Miller K."/>
            <person name="Haudenschild C."/>
            <person name="Kitzman J."/>
            <person name="Nakayama T."/>
            <person name="Izutsu Y."/>
            <person name="Robert J."/>
            <person name="Fortriede J."/>
            <person name="Burns K."/>
            <person name="Lotay V."/>
            <person name="Karimi K."/>
            <person name="Yasuoka Y."/>
            <person name="Dichmann D.S."/>
            <person name="Flajnik M.F."/>
            <person name="Houston D.W."/>
            <person name="Shendure J."/>
            <person name="DuPasquier L."/>
            <person name="Vize P.D."/>
            <person name="Zorn A.M."/>
            <person name="Ito M."/>
            <person name="Marcotte E.M."/>
            <person name="Wallingford J.B."/>
            <person name="Ito Y."/>
            <person name="Asashima M."/>
            <person name="Ueno N."/>
            <person name="Matsuda Y."/>
            <person name="Veenstra G.J."/>
            <person name="Fujiyama A."/>
            <person name="Harland R.M."/>
            <person name="Taira M."/>
            <person name="Rokhsar D.S."/>
        </authorList>
    </citation>
    <scope>NUCLEOTIDE SEQUENCE [LARGE SCALE GENOMIC DNA]</scope>
    <source>
        <strain evidence="5">J</strain>
    </source>
</reference>
<proteinExistence type="predicted"/>
<feature type="compositionally biased region" description="Basic and acidic residues" evidence="2">
    <location>
        <begin position="584"/>
        <end position="600"/>
    </location>
</feature>
<evidence type="ECO:0000256" key="2">
    <source>
        <dbReference type="SAM" id="MobiDB-lite"/>
    </source>
</evidence>
<organism evidence="4 5">
    <name type="scientific">Xenopus laevis</name>
    <name type="common">African clawed frog</name>
    <dbReference type="NCBI Taxonomy" id="8355"/>
    <lineage>
        <taxon>Eukaryota</taxon>
        <taxon>Metazoa</taxon>
        <taxon>Chordata</taxon>
        <taxon>Craniata</taxon>
        <taxon>Vertebrata</taxon>
        <taxon>Euteleostomi</taxon>
        <taxon>Amphibia</taxon>
        <taxon>Batrachia</taxon>
        <taxon>Anura</taxon>
        <taxon>Pipoidea</taxon>
        <taxon>Pipidae</taxon>
        <taxon>Xenopodinae</taxon>
        <taxon>Xenopus</taxon>
        <taxon>Xenopus</taxon>
    </lineage>
</organism>